<dbReference type="SUPFAM" id="SSF51206">
    <property type="entry name" value="cAMP-binding domain-like"/>
    <property type="match status" value="1"/>
</dbReference>
<organism evidence="5 6">
    <name type="scientific">Micromonospora rosaria</name>
    <dbReference type="NCBI Taxonomy" id="47874"/>
    <lineage>
        <taxon>Bacteria</taxon>
        <taxon>Bacillati</taxon>
        <taxon>Actinomycetota</taxon>
        <taxon>Actinomycetes</taxon>
        <taxon>Micromonosporales</taxon>
        <taxon>Micromonosporaceae</taxon>
        <taxon>Micromonospora</taxon>
    </lineage>
</organism>
<sequence length="215" mass="23256">MQDTGIPVRFEPRDVLLRQGDNTQHVLVVLAGCLKVVRSEIDGSRALLTLRFAGDVVGDLAAVDLEPRSATVTALTTAVTRLLTGPQFRRLLTRPAFAAGFAAYTVSRLRASDAQRAALAVLSVRERLARAMIHLDRESQRADGRAGIRLSQVELAELVGASRNAVVTELTALRAAGIVTTGRWEITVVDPMALSVWSHAFCPVLGRERPGLGRR</sequence>
<proteinExistence type="predicted"/>
<evidence type="ECO:0000256" key="3">
    <source>
        <dbReference type="ARBA" id="ARBA00023163"/>
    </source>
</evidence>
<reference evidence="5 6" key="1">
    <citation type="submission" date="2016-01" db="EMBL/GenBank/DDBJ databases">
        <title>Whole genome sequence and analysis of Micromonospora rosaria DSM 803, which can produce antibacterial substance rosamicin.</title>
        <authorList>
            <person name="Yang H."/>
            <person name="He X."/>
            <person name="Zhu D."/>
        </authorList>
    </citation>
    <scope>NUCLEOTIDE SEQUENCE [LARGE SCALE GENOMIC DNA]</scope>
    <source>
        <strain evidence="5 6">DSM 803</strain>
    </source>
</reference>
<evidence type="ECO:0000259" key="4">
    <source>
        <dbReference type="PROSITE" id="PS50042"/>
    </source>
</evidence>
<dbReference type="EMBL" id="LRQV01000205">
    <property type="protein sequence ID" value="KXK58346.1"/>
    <property type="molecule type" value="Genomic_DNA"/>
</dbReference>
<keyword evidence="3" id="KW-0804">Transcription</keyword>
<dbReference type="InterPro" id="IPR036390">
    <property type="entry name" value="WH_DNA-bd_sf"/>
</dbReference>
<evidence type="ECO:0000313" key="5">
    <source>
        <dbReference type="EMBL" id="KXK58346.1"/>
    </source>
</evidence>
<dbReference type="Pfam" id="PF13545">
    <property type="entry name" value="HTH_Crp_2"/>
    <property type="match status" value="1"/>
</dbReference>
<protein>
    <recommendedName>
        <fullName evidence="4">Cyclic nucleotide-binding domain-containing protein</fullName>
    </recommendedName>
</protein>
<keyword evidence="6" id="KW-1185">Reference proteome</keyword>
<evidence type="ECO:0000256" key="2">
    <source>
        <dbReference type="ARBA" id="ARBA00023125"/>
    </source>
</evidence>
<dbReference type="InterPro" id="IPR018490">
    <property type="entry name" value="cNMP-bd_dom_sf"/>
</dbReference>
<keyword evidence="1" id="KW-0805">Transcription regulation</keyword>
<dbReference type="SUPFAM" id="SSF46785">
    <property type="entry name" value="Winged helix' DNA-binding domain"/>
    <property type="match status" value="1"/>
</dbReference>
<feature type="domain" description="Cyclic nucleotide-binding" evidence="4">
    <location>
        <begin position="1"/>
        <end position="92"/>
    </location>
</feature>
<dbReference type="PANTHER" id="PTHR24567">
    <property type="entry name" value="CRP FAMILY TRANSCRIPTIONAL REGULATORY PROTEIN"/>
    <property type="match status" value="1"/>
</dbReference>
<dbReference type="AlphaFoldDB" id="A0A136PIV0"/>
<dbReference type="GO" id="GO:0003677">
    <property type="term" value="F:DNA binding"/>
    <property type="evidence" value="ECO:0007669"/>
    <property type="project" value="UniProtKB-KW"/>
</dbReference>
<accession>A0A136PIV0</accession>
<dbReference type="PANTHER" id="PTHR24567:SF74">
    <property type="entry name" value="HTH-TYPE TRANSCRIPTIONAL REGULATOR ARCR"/>
    <property type="match status" value="1"/>
</dbReference>
<dbReference type="GO" id="GO:0003700">
    <property type="term" value="F:DNA-binding transcription factor activity"/>
    <property type="evidence" value="ECO:0007669"/>
    <property type="project" value="TreeGrafter"/>
</dbReference>
<dbReference type="CDD" id="cd00038">
    <property type="entry name" value="CAP_ED"/>
    <property type="match status" value="1"/>
</dbReference>
<evidence type="ECO:0000256" key="1">
    <source>
        <dbReference type="ARBA" id="ARBA00023015"/>
    </source>
</evidence>
<keyword evidence="2" id="KW-0238">DNA-binding</keyword>
<gene>
    <name evidence="5" type="ORF">AWW66_30290</name>
</gene>
<comment type="caution">
    <text evidence="5">The sequence shown here is derived from an EMBL/GenBank/DDBJ whole genome shotgun (WGS) entry which is preliminary data.</text>
</comment>
<dbReference type="InterPro" id="IPR000595">
    <property type="entry name" value="cNMP-bd_dom"/>
</dbReference>
<dbReference type="Proteomes" id="UP000070620">
    <property type="component" value="Unassembled WGS sequence"/>
</dbReference>
<evidence type="ECO:0000313" key="6">
    <source>
        <dbReference type="Proteomes" id="UP000070620"/>
    </source>
</evidence>
<dbReference type="InterPro" id="IPR050397">
    <property type="entry name" value="Env_Response_Regulators"/>
</dbReference>
<dbReference type="GO" id="GO:0005829">
    <property type="term" value="C:cytosol"/>
    <property type="evidence" value="ECO:0007669"/>
    <property type="project" value="TreeGrafter"/>
</dbReference>
<name>A0A136PIV0_9ACTN</name>
<dbReference type="InterPro" id="IPR014710">
    <property type="entry name" value="RmlC-like_jellyroll"/>
</dbReference>
<dbReference type="InterPro" id="IPR012318">
    <property type="entry name" value="HTH_CRP"/>
</dbReference>
<dbReference type="Gene3D" id="2.60.120.10">
    <property type="entry name" value="Jelly Rolls"/>
    <property type="match status" value="1"/>
</dbReference>
<dbReference type="PROSITE" id="PS50042">
    <property type="entry name" value="CNMP_BINDING_3"/>
    <property type="match status" value="1"/>
</dbReference>
<dbReference type="Pfam" id="PF00027">
    <property type="entry name" value="cNMP_binding"/>
    <property type="match status" value="1"/>
</dbReference>